<evidence type="ECO:0000313" key="1">
    <source>
        <dbReference type="EMBL" id="RYU86841.1"/>
    </source>
</evidence>
<name>A0A4Q5LLE9_9SPHI</name>
<keyword evidence="2" id="KW-1185">Reference proteome</keyword>
<comment type="caution">
    <text evidence="1">The sequence shown here is derived from an EMBL/GenBank/DDBJ whole genome shotgun (WGS) entry which is preliminary data.</text>
</comment>
<dbReference type="Proteomes" id="UP000293331">
    <property type="component" value="Unassembled WGS sequence"/>
</dbReference>
<proteinExistence type="predicted"/>
<sequence>MKINFSIVHKPLTISKIKAPGQTIQVYQENQSINLQATKDAVAYLQYALSNKIPVIVGVSNVPGGPNSDKSTNHWVVIVGSGTDSNGNYFRFYDSGATNQVNRATSVANKLYYNPTTGEFKGTSDTNYGAAAAYQMTMVRKSKKIL</sequence>
<accession>A0A4Q5LLE9</accession>
<dbReference type="SUPFAM" id="SSF54001">
    <property type="entry name" value="Cysteine proteinases"/>
    <property type="match status" value="1"/>
</dbReference>
<dbReference type="AlphaFoldDB" id="A0A4Q5LLE9"/>
<dbReference type="InterPro" id="IPR038765">
    <property type="entry name" value="Papain-like_cys_pep_sf"/>
</dbReference>
<protein>
    <recommendedName>
        <fullName evidence="3">Peptidase C39-like domain-containing protein</fullName>
    </recommendedName>
</protein>
<dbReference type="RefSeq" id="WP_129877871.1">
    <property type="nucleotide sequence ID" value="NZ_SEWG01000008.1"/>
</dbReference>
<evidence type="ECO:0008006" key="3">
    <source>
        <dbReference type="Google" id="ProtNLM"/>
    </source>
</evidence>
<organism evidence="1 2">
    <name type="scientific">Mucilaginibacter terrigena</name>
    <dbReference type="NCBI Taxonomy" id="2492395"/>
    <lineage>
        <taxon>Bacteria</taxon>
        <taxon>Pseudomonadati</taxon>
        <taxon>Bacteroidota</taxon>
        <taxon>Sphingobacteriia</taxon>
        <taxon>Sphingobacteriales</taxon>
        <taxon>Sphingobacteriaceae</taxon>
        <taxon>Mucilaginibacter</taxon>
    </lineage>
</organism>
<dbReference type="OrthoDB" id="961266at2"/>
<dbReference type="EMBL" id="SEWG01000008">
    <property type="protein sequence ID" value="RYU86841.1"/>
    <property type="molecule type" value="Genomic_DNA"/>
</dbReference>
<gene>
    <name evidence="1" type="ORF">EWM62_16960</name>
</gene>
<reference evidence="1 2" key="1">
    <citation type="submission" date="2019-02" db="EMBL/GenBank/DDBJ databases">
        <title>Bacterial novel species Mucilaginibacter sp. 17JY9-4 isolated from soil.</title>
        <authorList>
            <person name="Jung H.-Y."/>
        </authorList>
    </citation>
    <scope>NUCLEOTIDE SEQUENCE [LARGE SCALE GENOMIC DNA]</scope>
    <source>
        <strain evidence="1 2">17JY9-4</strain>
    </source>
</reference>
<evidence type="ECO:0000313" key="2">
    <source>
        <dbReference type="Proteomes" id="UP000293331"/>
    </source>
</evidence>